<gene>
    <name evidence="2" type="ORF">A4A58_24365</name>
</gene>
<dbReference type="AlphaFoldDB" id="A0A161RLZ7"/>
<dbReference type="PANTHER" id="PTHR23026:SF123">
    <property type="entry name" value="NAD(P)H NITROREDUCTASE RV3131-RELATED"/>
    <property type="match status" value="1"/>
</dbReference>
<keyword evidence="3" id="KW-1185">Reference proteome</keyword>
<feature type="domain" description="Nitroreductase" evidence="1">
    <location>
        <begin position="28"/>
        <end position="192"/>
    </location>
</feature>
<dbReference type="NCBIfam" id="TIGR02476">
    <property type="entry name" value="BluB"/>
    <property type="match status" value="1"/>
</dbReference>
<accession>A0A161RLZ7</accession>
<dbReference type="GO" id="GO:0016491">
    <property type="term" value="F:oxidoreductase activity"/>
    <property type="evidence" value="ECO:0007669"/>
    <property type="project" value="InterPro"/>
</dbReference>
<dbReference type="InterPro" id="IPR000415">
    <property type="entry name" value="Nitroreductase-like"/>
</dbReference>
<dbReference type="Gene3D" id="3.40.109.10">
    <property type="entry name" value="NADH Oxidase"/>
    <property type="match status" value="1"/>
</dbReference>
<dbReference type="CDD" id="cd02145">
    <property type="entry name" value="BluB"/>
    <property type="match status" value="1"/>
</dbReference>
<organism evidence="2 3">
    <name type="scientific">Tardiphaga robiniae</name>
    <dbReference type="NCBI Taxonomy" id="943830"/>
    <lineage>
        <taxon>Bacteria</taxon>
        <taxon>Pseudomonadati</taxon>
        <taxon>Pseudomonadota</taxon>
        <taxon>Alphaproteobacteria</taxon>
        <taxon>Hyphomicrobiales</taxon>
        <taxon>Nitrobacteraceae</taxon>
        <taxon>Tardiphaga</taxon>
    </lineage>
</organism>
<evidence type="ECO:0000313" key="3">
    <source>
        <dbReference type="Proteomes" id="UP000076574"/>
    </source>
</evidence>
<dbReference type="Pfam" id="PF00881">
    <property type="entry name" value="Nitroreductase"/>
    <property type="match status" value="1"/>
</dbReference>
<dbReference type="InterPro" id="IPR050627">
    <property type="entry name" value="Nitroreductase/BluB"/>
</dbReference>
<evidence type="ECO:0000259" key="1">
    <source>
        <dbReference type="Pfam" id="PF00881"/>
    </source>
</evidence>
<comment type="caution">
    <text evidence="2">The sequence shown here is derived from an EMBL/GenBank/DDBJ whole genome shotgun (WGS) entry which is preliminary data.</text>
</comment>
<protein>
    <submittedName>
        <fullName evidence="2">5,6-dimethylbenzimidazole synthase</fullName>
    </submittedName>
</protein>
<evidence type="ECO:0000313" key="2">
    <source>
        <dbReference type="EMBL" id="KZD24088.1"/>
    </source>
</evidence>
<dbReference type="PANTHER" id="PTHR23026">
    <property type="entry name" value="NADPH NITROREDUCTASE"/>
    <property type="match status" value="1"/>
</dbReference>
<dbReference type="EMBL" id="LVYV01000006">
    <property type="protein sequence ID" value="KZD24088.1"/>
    <property type="molecule type" value="Genomic_DNA"/>
</dbReference>
<dbReference type="InterPro" id="IPR012825">
    <property type="entry name" value="BluB"/>
</dbReference>
<name>A0A161RLZ7_9BRAD</name>
<dbReference type="Proteomes" id="UP000076574">
    <property type="component" value="Unassembled WGS sequence"/>
</dbReference>
<reference evidence="2 3" key="1">
    <citation type="submission" date="2016-03" db="EMBL/GenBank/DDBJ databases">
        <title>Microsymbionts genomes from the relict species Vavilovia formosa (Stev.) Fed.</title>
        <authorList>
            <person name="Kopat V."/>
            <person name="Chirak E."/>
            <person name="Kimeklis A."/>
            <person name="Andronov E."/>
        </authorList>
    </citation>
    <scope>NUCLEOTIDE SEQUENCE [LARGE SCALE GENOMIC DNA]</scope>
    <source>
        <strain evidence="2 3">Vaf07</strain>
    </source>
</reference>
<proteinExistence type="predicted"/>
<sequence>MPCATPATTDAPEFDAAFRARLHDLFVWRRDIRRFRSDPLPEGLLDRLIDTACLAPSVGLSQPWRFVIVDDASRRQAVLENFSACNAEALRAYTGDLAQSYATLKLAGLREAPCHLAVFADHGTEVGHGLGRRTMPEMADYSVVTAIATMWLAARAEGIGMGWVSILDPAAIAVTLDIPRDWRLIGYFCIGYPEIDDDRPELERAGWERRHSAADHIVRR</sequence>
<dbReference type="STRING" id="943830.A4A58_24365"/>
<dbReference type="SUPFAM" id="SSF55469">
    <property type="entry name" value="FMN-dependent nitroreductase-like"/>
    <property type="match status" value="1"/>
</dbReference>
<dbReference type="OrthoDB" id="9773807at2"/>
<dbReference type="InterPro" id="IPR029479">
    <property type="entry name" value="Nitroreductase"/>
</dbReference>